<dbReference type="EMBL" id="UPHP01000019">
    <property type="protein sequence ID" value="VBA34578.1"/>
    <property type="molecule type" value="Genomic_DNA"/>
</dbReference>
<feature type="region of interest" description="Disordered" evidence="1">
    <location>
        <begin position="9"/>
        <end position="45"/>
    </location>
</feature>
<gene>
    <name evidence="2" type="ORF">LAUMK136_00749</name>
</gene>
<evidence type="ECO:0000256" key="1">
    <source>
        <dbReference type="SAM" id="MobiDB-lite"/>
    </source>
</evidence>
<name>A0A498PQU6_9MYCO</name>
<keyword evidence="3" id="KW-1185">Reference proteome</keyword>
<reference evidence="2 3" key="1">
    <citation type="submission" date="2018-09" db="EMBL/GenBank/DDBJ databases">
        <authorList>
            <person name="Tagini F."/>
        </authorList>
    </citation>
    <scope>NUCLEOTIDE SEQUENCE [LARGE SCALE GENOMIC DNA]</scope>
    <source>
        <strain evidence="2 3">MK136</strain>
    </source>
</reference>
<proteinExistence type="predicted"/>
<sequence length="96" mass="10141">MWTFLNTLARAPSDSPPIASVSPKRTRVNAGPRAPMLPTRHQRCPEYDEHGGIRIDIPYPAGQTLSISASLPCAGAPGSAGALSEHTYSATLLITT</sequence>
<evidence type="ECO:0000313" key="3">
    <source>
        <dbReference type="Proteomes" id="UP000273307"/>
    </source>
</evidence>
<dbReference type="Proteomes" id="UP000273307">
    <property type="component" value="Unassembled WGS sequence"/>
</dbReference>
<organism evidence="2 3">
    <name type="scientific">Mycobacterium attenuatum</name>
    <dbReference type="NCBI Taxonomy" id="2341086"/>
    <lineage>
        <taxon>Bacteria</taxon>
        <taxon>Bacillati</taxon>
        <taxon>Actinomycetota</taxon>
        <taxon>Actinomycetes</taxon>
        <taxon>Mycobacteriales</taxon>
        <taxon>Mycobacteriaceae</taxon>
        <taxon>Mycobacterium</taxon>
    </lineage>
</organism>
<evidence type="ECO:0000313" key="2">
    <source>
        <dbReference type="EMBL" id="VBA34578.1"/>
    </source>
</evidence>
<dbReference type="AlphaFoldDB" id="A0A498PQU6"/>
<protein>
    <submittedName>
        <fullName evidence="2">Uncharacterized protein</fullName>
    </submittedName>
</protein>
<accession>A0A498PQU6</accession>